<proteinExistence type="predicted"/>
<dbReference type="InterPro" id="IPR029058">
    <property type="entry name" value="AB_hydrolase_fold"/>
</dbReference>
<keyword evidence="3" id="KW-1185">Reference proteome</keyword>
<sequence>MNYFYQKNNNDTLIVLFHGTGGNEYQLLQLMGDVYHNADILSFEGNFGEGISRRFFPPLVNGQLERERYNEAVQSFMSIWDTLKLQYRHIVLIGYSNGANFIIGLLEQGIKVDEAILMHPSNLGYDISNASSAIRIILTAGANDYIAPAGQVKQLEQQFATKFKDVKFILLDGGHELDEQEAITIKSYVN</sequence>
<keyword evidence="2" id="KW-0378">Hydrolase</keyword>
<dbReference type="InterPro" id="IPR002925">
    <property type="entry name" value="Dienelactn_hydro"/>
</dbReference>
<accession>A0A1W7A884</accession>
<name>A0A1W7A884_9STAP</name>
<evidence type="ECO:0000259" key="1">
    <source>
        <dbReference type="Pfam" id="PF01738"/>
    </source>
</evidence>
<dbReference type="SUPFAM" id="SSF53474">
    <property type="entry name" value="alpha/beta-Hydrolases"/>
    <property type="match status" value="1"/>
</dbReference>
<dbReference type="AlphaFoldDB" id="A0A1W7A884"/>
<dbReference type="GeneID" id="35294314"/>
<dbReference type="RefSeq" id="WP_086041547.1">
    <property type="nucleotide sequence ID" value="NZ_CBCRZA010000011.1"/>
</dbReference>
<dbReference type="OrthoDB" id="2222027at2"/>
<dbReference type="GO" id="GO:0016787">
    <property type="term" value="F:hydrolase activity"/>
    <property type="evidence" value="ECO:0007669"/>
    <property type="project" value="UniProtKB-KW"/>
</dbReference>
<dbReference type="Gene3D" id="3.40.50.1820">
    <property type="entry name" value="alpha/beta hydrolase"/>
    <property type="match status" value="1"/>
</dbReference>
<feature type="domain" description="Dienelactone hydrolase" evidence="1">
    <location>
        <begin position="74"/>
        <end position="171"/>
    </location>
</feature>
<organism evidence="2 3">
    <name type="scientific">Macrococcoides canis</name>
    <dbReference type="NCBI Taxonomy" id="1855823"/>
    <lineage>
        <taxon>Bacteria</taxon>
        <taxon>Bacillati</taxon>
        <taxon>Bacillota</taxon>
        <taxon>Bacilli</taxon>
        <taxon>Bacillales</taxon>
        <taxon>Staphylococcaceae</taxon>
        <taxon>Macrococcoides</taxon>
    </lineage>
</organism>
<evidence type="ECO:0000313" key="3">
    <source>
        <dbReference type="Proteomes" id="UP000194154"/>
    </source>
</evidence>
<dbReference type="EC" id="3.1.-.-" evidence="2"/>
<protein>
    <submittedName>
        <fullName evidence="2">Hydrolase MhqD</fullName>
        <ecNumber evidence="2">3.1.-.-</ecNumber>
    </submittedName>
</protein>
<dbReference type="Proteomes" id="UP000194154">
    <property type="component" value="Chromosome"/>
</dbReference>
<dbReference type="KEGG" id="mcak:MCCS_01580"/>
<dbReference type="STRING" id="1855823.MCCS_01580"/>
<evidence type="ECO:0000313" key="2">
    <source>
        <dbReference type="EMBL" id="ARQ05829.1"/>
    </source>
</evidence>
<reference evidence="2 3" key="1">
    <citation type="journal article" date="2017" name="Int. J. Syst. Evol. Microbiol.">
        <title>Macrococcus canis sp. nov., a skin bacterium associated with infections in dogs.</title>
        <authorList>
            <person name="Gobeli Brawand S."/>
            <person name="Cotting K."/>
            <person name="Gomez-Sanz E."/>
            <person name="Collaud A."/>
            <person name="Thomann A."/>
            <person name="Brodard I."/>
            <person name="Rodriguez-Campos S."/>
            <person name="Strauss C."/>
            <person name="Perreten V."/>
        </authorList>
    </citation>
    <scope>NUCLEOTIDE SEQUENCE [LARGE SCALE GENOMIC DNA]</scope>
    <source>
        <strain evidence="2 3">KM45013</strain>
    </source>
</reference>
<dbReference type="EMBL" id="CP021059">
    <property type="protein sequence ID" value="ARQ05829.1"/>
    <property type="molecule type" value="Genomic_DNA"/>
</dbReference>
<dbReference type="Pfam" id="PF01738">
    <property type="entry name" value="DLH"/>
    <property type="match status" value="1"/>
</dbReference>
<gene>
    <name evidence="2" type="primary">mhqD_1</name>
    <name evidence="2" type="ORF">MCCS_01580</name>
</gene>